<protein>
    <submittedName>
        <fullName evidence="8">Chromate transporter</fullName>
    </submittedName>
</protein>
<feature type="transmembrane region" description="Helical" evidence="7">
    <location>
        <begin position="6"/>
        <end position="29"/>
    </location>
</feature>
<accession>A0A9W6JVQ4</accession>
<comment type="caution">
    <text evidence="8">The sequence shown here is derived from an EMBL/GenBank/DDBJ whole genome shotgun (WGS) entry which is preliminary data.</text>
</comment>
<keyword evidence="9" id="KW-1185">Reference proteome</keyword>
<reference evidence="8" key="2">
    <citation type="submission" date="2023-01" db="EMBL/GenBank/DDBJ databases">
        <authorList>
            <person name="Sun Q."/>
            <person name="Evtushenko L."/>
        </authorList>
    </citation>
    <scope>NUCLEOTIDE SEQUENCE</scope>
    <source>
        <strain evidence="8">VKM B-2789</strain>
    </source>
</reference>
<evidence type="ECO:0000256" key="2">
    <source>
        <dbReference type="ARBA" id="ARBA00005262"/>
    </source>
</evidence>
<feature type="transmembrane region" description="Helical" evidence="7">
    <location>
        <begin position="143"/>
        <end position="173"/>
    </location>
</feature>
<evidence type="ECO:0000256" key="4">
    <source>
        <dbReference type="ARBA" id="ARBA00022692"/>
    </source>
</evidence>
<feature type="transmembrane region" description="Helical" evidence="7">
    <location>
        <begin position="50"/>
        <end position="73"/>
    </location>
</feature>
<keyword evidence="6 7" id="KW-0472">Membrane</keyword>
<sequence length="176" mass="18460">MNDDSVLGALALNFLVLSLLAVGGANAVLPEMHRQVVDVAGWMTNEQFAQTFAIAQAVPGPNVLVVTLIGWHVAGFAGALVSTLAMCVPTCVLAYVVGGVWYRFRAAKWRRAIQGGLVPLTIGLIAASGFLLAEGAARSVPTALYTAVTVLVLLFTRISPLWMLFGGGALGLLRLI</sequence>
<dbReference type="PANTHER" id="PTHR43663:SF1">
    <property type="entry name" value="CHROMATE TRANSPORTER"/>
    <property type="match status" value="1"/>
</dbReference>
<dbReference type="InterPro" id="IPR003370">
    <property type="entry name" value="Chromate_transpt"/>
</dbReference>
<name>A0A9W6JVQ4_9HYPH</name>
<dbReference type="GO" id="GO:0005886">
    <property type="term" value="C:plasma membrane"/>
    <property type="evidence" value="ECO:0007669"/>
    <property type="project" value="UniProtKB-SubCell"/>
</dbReference>
<dbReference type="AlphaFoldDB" id="A0A9W6JVQ4"/>
<evidence type="ECO:0000256" key="6">
    <source>
        <dbReference type="ARBA" id="ARBA00023136"/>
    </source>
</evidence>
<feature type="transmembrane region" description="Helical" evidence="7">
    <location>
        <begin position="116"/>
        <end position="137"/>
    </location>
</feature>
<proteinExistence type="inferred from homology"/>
<feature type="transmembrane region" description="Helical" evidence="7">
    <location>
        <begin position="79"/>
        <end position="104"/>
    </location>
</feature>
<comment type="similarity">
    <text evidence="2">Belongs to the chromate ion transporter (CHR) (TC 2.A.51) family.</text>
</comment>
<evidence type="ECO:0000313" key="8">
    <source>
        <dbReference type="EMBL" id="GLK84032.1"/>
    </source>
</evidence>
<evidence type="ECO:0000256" key="5">
    <source>
        <dbReference type="ARBA" id="ARBA00022989"/>
    </source>
</evidence>
<dbReference type="Pfam" id="PF02417">
    <property type="entry name" value="Chromate_transp"/>
    <property type="match status" value="1"/>
</dbReference>
<dbReference type="EMBL" id="BSFM01000011">
    <property type="protein sequence ID" value="GLK84032.1"/>
    <property type="molecule type" value="Genomic_DNA"/>
</dbReference>
<evidence type="ECO:0000256" key="3">
    <source>
        <dbReference type="ARBA" id="ARBA00022475"/>
    </source>
</evidence>
<dbReference type="RefSeq" id="WP_213364223.1">
    <property type="nucleotide sequence ID" value="NZ_BSFM01000011.1"/>
</dbReference>
<dbReference type="GO" id="GO:0015109">
    <property type="term" value="F:chromate transmembrane transporter activity"/>
    <property type="evidence" value="ECO:0007669"/>
    <property type="project" value="InterPro"/>
</dbReference>
<keyword evidence="3" id="KW-1003">Cell membrane</keyword>
<evidence type="ECO:0000256" key="7">
    <source>
        <dbReference type="SAM" id="Phobius"/>
    </source>
</evidence>
<gene>
    <name evidence="8" type="ORF">GCM10017653_21020</name>
</gene>
<reference evidence="8" key="1">
    <citation type="journal article" date="2014" name="Int. J. Syst. Evol. Microbiol.">
        <title>Complete genome sequence of Corynebacterium casei LMG S-19264T (=DSM 44701T), isolated from a smear-ripened cheese.</title>
        <authorList>
            <consortium name="US DOE Joint Genome Institute (JGI-PGF)"/>
            <person name="Walter F."/>
            <person name="Albersmeier A."/>
            <person name="Kalinowski J."/>
            <person name="Ruckert C."/>
        </authorList>
    </citation>
    <scope>NUCLEOTIDE SEQUENCE</scope>
    <source>
        <strain evidence="8">VKM B-2789</strain>
    </source>
</reference>
<dbReference type="InterPro" id="IPR052518">
    <property type="entry name" value="CHR_Transporter"/>
</dbReference>
<comment type="subcellular location">
    <subcellularLocation>
        <location evidence="1">Cell membrane</location>
        <topology evidence="1">Multi-pass membrane protein</topology>
    </subcellularLocation>
</comment>
<dbReference type="Proteomes" id="UP001143330">
    <property type="component" value="Unassembled WGS sequence"/>
</dbReference>
<keyword evidence="4 7" id="KW-0812">Transmembrane</keyword>
<keyword evidence="5 7" id="KW-1133">Transmembrane helix</keyword>
<evidence type="ECO:0000256" key="1">
    <source>
        <dbReference type="ARBA" id="ARBA00004651"/>
    </source>
</evidence>
<organism evidence="8 9">
    <name type="scientific">Ancylobacter defluvii</name>
    <dbReference type="NCBI Taxonomy" id="1282440"/>
    <lineage>
        <taxon>Bacteria</taxon>
        <taxon>Pseudomonadati</taxon>
        <taxon>Pseudomonadota</taxon>
        <taxon>Alphaproteobacteria</taxon>
        <taxon>Hyphomicrobiales</taxon>
        <taxon>Xanthobacteraceae</taxon>
        <taxon>Ancylobacter</taxon>
    </lineage>
</organism>
<evidence type="ECO:0000313" key="9">
    <source>
        <dbReference type="Proteomes" id="UP001143330"/>
    </source>
</evidence>
<dbReference type="PANTHER" id="PTHR43663">
    <property type="entry name" value="CHROMATE TRANSPORT PROTEIN-RELATED"/>
    <property type="match status" value="1"/>
</dbReference>